<name>A0A5N1JGA9_9BACT</name>
<dbReference type="SMART" id="SM00342">
    <property type="entry name" value="HTH_ARAC"/>
    <property type="match status" value="1"/>
</dbReference>
<dbReference type="PROSITE" id="PS01124">
    <property type="entry name" value="HTH_ARAC_FAMILY_2"/>
    <property type="match status" value="1"/>
</dbReference>
<feature type="domain" description="HTH araC/xylS-type" evidence="1">
    <location>
        <begin position="143"/>
        <end position="235"/>
    </location>
</feature>
<protein>
    <submittedName>
        <fullName evidence="2">Helix-turn-helix transcriptional regulator</fullName>
    </submittedName>
</protein>
<evidence type="ECO:0000259" key="1">
    <source>
        <dbReference type="PROSITE" id="PS01124"/>
    </source>
</evidence>
<gene>
    <name evidence="2" type="ORF">F0P93_16455</name>
</gene>
<accession>A0A5N1JGA9</accession>
<comment type="caution">
    <text evidence="2">The sequence shown here is derived from an EMBL/GenBank/DDBJ whole genome shotgun (WGS) entry which is preliminary data.</text>
</comment>
<dbReference type="Gene3D" id="1.10.10.60">
    <property type="entry name" value="Homeodomain-like"/>
    <property type="match status" value="1"/>
</dbReference>
<dbReference type="EMBL" id="VTWS01000004">
    <property type="protein sequence ID" value="KAA9352778.1"/>
    <property type="molecule type" value="Genomic_DNA"/>
</dbReference>
<dbReference type="GO" id="GO:0043565">
    <property type="term" value="F:sequence-specific DNA binding"/>
    <property type="evidence" value="ECO:0007669"/>
    <property type="project" value="InterPro"/>
</dbReference>
<dbReference type="InterPro" id="IPR018060">
    <property type="entry name" value="HTH_AraC"/>
</dbReference>
<dbReference type="InterPro" id="IPR046532">
    <property type="entry name" value="DUF6597"/>
</dbReference>
<reference evidence="2 3" key="1">
    <citation type="submission" date="2019-09" db="EMBL/GenBank/DDBJ databases">
        <title>Genome Sequence of Larkinella sp MA1.</title>
        <authorList>
            <person name="Srinivasan S."/>
        </authorList>
    </citation>
    <scope>NUCLEOTIDE SEQUENCE [LARGE SCALE GENOMIC DNA]</scope>
    <source>
        <strain evidence="2 3">MA1</strain>
    </source>
</reference>
<evidence type="ECO:0000313" key="3">
    <source>
        <dbReference type="Proteomes" id="UP000326344"/>
    </source>
</evidence>
<keyword evidence="3" id="KW-1185">Reference proteome</keyword>
<dbReference type="Pfam" id="PF20240">
    <property type="entry name" value="DUF6597"/>
    <property type="match status" value="1"/>
</dbReference>
<dbReference type="AlphaFoldDB" id="A0A5N1JGA9"/>
<proteinExistence type="predicted"/>
<sequence length="251" mass="28553">MELTIQSALPDPSISQFVHSFWMVENKTGKDISSTVLPNGMMDMMLMNVNSMNWKMVVRGIDTMPSQVTIPADAQLFSIGFKLLAVEYLLGNSIKGVLNGAQPVSDEFWQFETVDLNSLENFCNKATQKIKILSPENVDSRKKKLFALIYSSRGSMTVRELSDNVYWSSRQINRYFNQQFGISLKAYCNILRFGASFKNISEGNLFPEQNFTDQTHFIKEIKKYAGVTPKVLSKNEDERFIDLVSIKKLPS</sequence>
<evidence type="ECO:0000313" key="2">
    <source>
        <dbReference type="EMBL" id="KAA9352778.1"/>
    </source>
</evidence>
<organism evidence="2 3">
    <name type="scientific">Larkinella humicola</name>
    <dbReference type="NCBI Taxonomy" id="2607654"/>
    <lineage>
        <taxon>Bacteria</taxon>
        <taxon>Pseudomonadati</taxon>
        <taxon>Bacteroidota</taxon>
        <taxon>Cytophagia</taxon>
        <taxon>Cytophagales</taxon>
        <taxon>Spirosomataceae</taxon>
        <taxon>Larkinella</taxon>
    </lineage>
</organism>
<dbReference type="GO" id="GO:0003700">
    <property type="term" value="F:DNA-binding transcription factor activity"/>
    <property type="evidence" value="ECO:0007669"/>
    <property type="project" value="InterPro"/>
</dbReference>
<dbReference type="Proteomes" id="UP000326344">
    <property type="component" value="Unassembled WGS sequence"/>
</dbReference>
<dbReference type="RefSeq" id="WP_150877794.1">
    <property type="nucleotide sequence ID" value="NZ_VTWS01000004.1"/>
</dbReference>